<evidence type="ECO:0000313" key="1">
    <source>
        <dbReference type="EMBL" id="MFC1411635.1"/>
    </source>
</evidence>
<name>A0ABV6VD54_9ACTN</name>
<dbReference type="EMBL" id="JBHEZX010000008">
    <property type="protein sequence ID" value="MFC1411635.1"/>
    <property type="molecule type" value="Genomic_DNA"/>
</dbReference>
<dbReference type="Proteomes" id="UP001592582">
    <property type="component" value="Unassembled WGS sequence"/>
</dbReference>
<accession>A0ABV6VD54</accession>
<dbReference type="Gene3D" id="1.10.1200.10">
    <property type="entry name" value="ACP-like"/>
    <property type="match status" value="1"/>
</dbReference>
<dbReference type="PROSITE" id="PS50075">
    <property type="entry name" value="CARRIER"/>
    <property type="match status" value="1"/>
</dbReference>
<evidence type="ECO:0000313" key="2">
    <source>
        <dbReference type="Proteomes" id="UP001592582"/>
    </source>
</evidence>
<organism evidence="1 2">
    <name type="scientific">Streptacidiphilus alkalitolerans</name>
    <dbReference type="NCBI Taxonomy" id="3342712"/>
    <lineage>
        <taxon>Bacteria</taxon>
        <taxon>Bacillati</taxon>
        <taxon>Actinomycetota</taxon>
        <taxon>Actinomycetes</taxon>
        <taxon>Kitasatosporales</taxon>
        <taxon>Streptomycetaceae</taxon>
        <taxon>Streptacidiphilus</taxon>
    </lineage>
</organism>
<keyword evidence="2" id="KW-1185">Reference proteome</keyword>
<dbReference type="InterPro" id="IPR009081">
    <property type="entry name" value="PP-bd_ACP"/>
</dbReference>
<comment type="caution">
    <text evidence="1">The sequence shown here is derived from an EMBL/GenBank/DDBJ whole genome shotgun (WGS) entry which is preliminary data.</text>
</comment>
<dbReference type="SUPFAM" id="SSF47336">
    <property type="entry name" value="ACP-like"/>
    <property type="match status" value="1"/>
</dbReference>
<protein>
    <submittedName>
        <fullName evidence="1">Phosphopantetheine-binding protein</fullName>
    </submittedName>
</protein>
<proteinExistence type="predicted"/>
<reference evidence="1 2" key="1">
    <citation type="submission" date="2024-09" db="EMBL/GenBank/DDBJ databases">
        <authorList>
            <person name="Lee S.D."/>
        </authorList>
    </citation>
    <scope>NUCLEOTIDE SEQUENCE [LARGE SCALE GENOMIC DNA]</scope>
    <source>
        <strain evidence="1 2">N1-1</strain>
    </source>
</reference>
<dbReference type="InterPro" id="IPR036736">
    <property type="entry name" value="ACP-like_sf"/>
</dbReference>
<sequence length="99" mass="10716">MEKTAVDTAAHTDPELRGDVLRSIGALLPRVLKRELTDVPENACLFDDLGLTSAGTLELILELEESLDIQVDVEEIGEDDLRSVASLADFVAGHVITED</sequence>
<dbReference type="Pfam" id="PF00550">
    <property type="entry name" value="PP-binding"/>
    <property type="match status" value="1"/>
</dbReference>
<gene>
    <name evidence="1" type="ORF">ACEZDG_20435</name>
</gene>